<organism evidence="2 3">
    <name type="scientific">Chryseosolibacter histidini</name>
    <dbReference type="NCBI Taxonomy" id="2782349"/>
    <lineage>
        <taxon>Bacteria</taxon>
        <taxon>Pseudomonadati</taxon>
        <taxon>Bacteroidota</taxon>
        <taxon>Cytophagia</taxon>
        <taxon>Cytophagales</taxon>
        <taxon>Chryseotaleaceae</taxon>
        <taxon>Chryseosolibacter</taxon>
    </lineage>
</organism>
<dbReference type="RefSeq" id="WP_254168525.1">
    <property type="nucleotide sequence ID" value="NZ_JAHESF010000035.1"/>
</dbReference>
<comment type="caution">
    <text evidence="2">The sequence shown here is derived from an EMBL/GenBank/DDBJ whole genome shotgun (WGS) entry which is preliminary data.</text>
</comment>
<protein>
    <recommendedName>
        <fullName evidence="4">Lipocalin-like domain-containing protein</fullName>
    </recommendedName>
</protein>
<evidence type="ECO:0000313" key="2">
    <source>
        <dbReference type="EMBL" id="MBT1700147.1"/>
    </source>
</evidence>
<keyword evidence="3" id="KW-1185">Reference proteome</keyword>
<name>A0AAP2GRZ3_9BACT</name>
<dbReference type="EMBL" id="JAHESF010000035">
    <property type="protein sequence ID" value="MBT1700147.1"/>
    <property type="molecule type" value="Genomic_DNA"/>
</dbReference>
<feature type="signal peptide" evidence="1">
    <location>
        <begin position="1"/>
        <end position="19"/>
    </location>
</feature>
<evidence type="ECO:0000256" key="1">
    <source>
        <dbReference type="SAM" id="SignalP"/>
    </source>
</evidence>
<dbReference type="AlphaFoldDB" id="A0AAP2GRZ3"/>
<gene>
    <name evidence="2" type="ORF">KK083_24880</name>
</gene>
<dbReference type="Proteomes" id="UP001319200">
    <property type="component" value="Unassembled WGS sequence"/>
</dbReference>
<proteinExistence type="predicted"/>
<accession>A0AAP2GRZ3</accession>
<feature type="chain" id="PRO_5042955200" description="Lipocalin-like domain-containing protein" evidence="1">
    <location>
        <begin position="20"/>
        <end position="144"/>
    </location>
</feature>
<sequence>MRKNLLIAVTFTSLLLLQAACDKENESAQQSISKKLTGASWTPVEVKRDGVNITTEYTSMRLTIGANTYSTTNGGLAWASSGTWAFPDSSTTTTILRDNAVLINLVLSSDAKTLDMDFVIAERQYTTGRMTGLEGVYHFRFTRP</sequence>
<reference evidence="2 3" key="1">
    <citation type="submission" date="2021-05" db="EMBL/GenBank/DDBJ databases">
        <title>A Polyphasic approach of four new species of the genus Ohtaekwangia: Ohtaekwangia histidinii sp. nov., Ohtaekwangia cretensis sp. nov., Ohtaekwangia indiensis sp. nov., Ohtaekwangia reichenbachii sp. nov. from diverse environment.</title>
        <authorList>
            <person name="Octaviana S."/>
        </authorList>
    </citation>
    <scope>NUCLEOTIDE SEQUENCE [LARGE SCALE GENOMIC DNA]</scope>
    <source>
        <strain evidence="2 3">PWU4</strain>
    </source>
</reference>
<evidence type="ECO:0008006" key="4">
    <source>
        <dbReference type="Google" id="ProtNLM"/>
    </source>
</evidence>
<keyword evidence="1" id="KW-0732">Signal</keyword>
<evidence type="ECO:0000313" key="3">
    <source>
        <dbReference type="Proteomes" id="UP001319200"/>
    </source>
</evidence>